<dbReference type="AlphaFoldDB" id="A0A1D1VC75"/>
<keyword evidence="3" id="KW-1185">Reference proteome</keyword>
<organism evidence="2 3">
    <name type="scientific">Ramazzottius varieornatus</name>
    <name type="common">Water bear</name>
    <name type="synonym">Tardigrade</name>
    <dbReference type="NCBI Taxonomy" id="947166"/>
    <lineage>
        <taxon>Eukaryota</taxon>
        <taxon>Metazoa</taxon>
        <taxon>Ecdysozoa</taxon>
        <taxon>Tardigrada</taxon>
        <taxon>Eutardigrada</taxon>
        <taxon>Parachela</taxon>
        <taxon>Hypsibioidea</taxon>
        <taxon>Ramazzottiidae</taxon>
        <taxon>Ramazzottius</taxon>
    </lineage>
</organism>
<sequence length="113" mass="13618">MCVEALRARRPPMRDAARRDGFLALLADKEVGDARIRAEHQQEDQRRAEDRALEEARVMNDRRKEDDAKAARRLNEDRVRQDERNRENELAAASYRAEKSLYRRDFQQRFYRR</sequence>
<evidence type="ECO:0000313" key="2">
    <source>
        <dbReference type="EMBL" id="GAU96108.1"/>
    </source>
</evidence>
<proteinExistence type="predicted"/>
<accession>A0A1D1VC75</accession>
<protein>
    <submittedName>
        <fullName evidence="2">Uncharacterized protein</fullName>
    </submittedName>
</protein>
<dbReference type="EMBL" id="BDGG01000003">
    <property type="protein sequence ID" value="GAU96108.1"/>
    <property type="molecule type" value="Genomic_DNA"/>
</dbReference>
<evidence type="ECO:0000313" key="3">
    <source>
        <dbReference type="Proteomes" id="UP000186922"/>
    </source>
</evidence>
<reference evidence="2 3" key="1">
    <citation type="journal article" date="2016" name="Nat. Commun.">
        <title>Extremotolerant tardigrade genome and improved radiotolerance of human cultured cells by tardigrade-unique protein.</title>
        <authorList>
            <person name="Hashimoto T."/>
            <person name="Horikawa D.D."/>
            <person name="Saito Y."/>
            <person name="Kuwahara H."/>
            <person name="Kozuka-Hata H."/>
            <person name="Shin-I T."/>
            <person name="Minakuchi Y."/>
            <person name="Ohishi K."/>
            <person name="Motoyama A."/>
            <person name="Aizu T."/>
            <person name="Enomoto A."/>
            <person name="Kondo K."/>
            <person name="Tanaka S."/>
            <person name="Hara Y."/>
            <person name="Koshikawa S."/>
            <person name="Sagara H."/>
            <person name="Miura T."/>
            <person name="Yokobori S."/>
            <person name="Miyagawa K."/>
            <person name="Suzuki Y."/>
            <person name="Kubo T."/>
            <person name="Oyama M."/>
            <person name="Kohara Y."/>
            <person name="Fujiyama A."/>
            <person name="Arakawa K."/>
            <person name="Katayama T."/>
            <person name="Toyoda A."/>
            <person name="Kunieda T."/>
        </authorList>
    </citation>
    <scope>NUCLEOTIDE SEQUENCE [LARGE SCALE GENOMIC DNA]</scope>
    <source>
        <strain evidence="2 3">YOKOZUNA-1</strain>
    </source>
</reference>
<feature type="region of interest" description="Disordered" evidence="1">
    <location>
        <begin position="38"/>
        <end position="94"/>
    </location>
</feature>
<name>A0A1D1VC75_RAMVA</name>
<feature type="compositionally biased region" description="Basic and acidic residues" evidence="1">
    <location>
        <begin position="38"/>
        <end position="89"/>
    </location>
</feature>
<gene>
    <name evidence="2" type="primary">RvY_07598-1</name>
    <name evidence="2" type="synonym">RvY_07598.1</name>
    <name evidence="2" type="ORF">RvY_07598</name>
</gene>
<dbReference type="Proteomes" id="UP000186922">
    <property type="component" value="Unassembled WGS sequence"/>
</dbReference>
<evidence type="ECO:0000256" key="1">
    <source>
        <dbReference type="SAM" id="MobiDB-lite"/>
    </source>
</evidence>
<comment type="caution">
    <text evidence="2">The sequence shown here is derived from an EMBL/GenBank/DDBJ whole genome shotgun (WGS) entry which is preliminary data.</text>
</comment>